<keyword evidence="7" id="KW-0378">Hydrolase</keyword>
<dbReference type="GO" id="GO:0051321">
    <property type="term" value="P:meiotic cell cycle"/>
    <property type="evidence" value="ECO:0007669"/>
    <property type="project" value="UniProtKB-KW"/>
</dbReference>
<dbReference type="InterPro" id="IPR027417">
    <property type="entry name" value="P-loop_NTPase"/>
</dbReference>
<feature type="region of interest" description="Disordered" evidence="4">
    <location>
        <begin position="273"/>
        <end position="369"/>
    </location>
</feature>
<organism evidence="7 8">
    <name type="scientific">Fistulifera solaris</name>
    <name type="common">Oleaginous diatom</name>
    <dbReference type="NCBI Taxonomy" id="1519565"/>
    <lineage>
        <taxon>Eukaryota</taxon>
        <taxon>Sar</taxon>
        <taxon>Stramenopiles</taxon>
        <taxon>Ochrophyta</taxon>
        <taxon>Bacillariophyta</taxon>
        <taxon>Bacillariophyceae</taxon>
        <taxon>Bacillariophycidae</taxon>
        <taxon>Naviculales</taxon>
        <taxon>Naviculaceae</taxon>
        <taxon>Fistulifera</taxon>
    </lineage>
</organism>
<dbReference type="Pfam" id="PF02889">
    <property type="entry name" value="Sec63"/>
    <property type="match status" value="1"/>
</dbReference>
<feature type="compositionally biased region" description="Low complexity" evidence="4">
    <location>
        <begin position="63"/>
        <end position="75"/>
    </location>
</feature>
<dbReference type="PANTHER" id="PTHR47835">
    <property type="entry name" value="HFM1, ATP DEPENDENT DNA HELICASE HOMOLOG"/>
    <property type="match status" value="1"/>
</dbReference>
<sequence>MTTHTSSDDESAEMNRVRKRLRQQQRNEDDMPVAESSDSSIVSQASKELGPHNVPSGAHIRSKPSPSSDDQQTSSAIQLLAFENPQWQGQSAKKNIDDGKISSTNGYQKELSSCILADPAPCDSSNLGDHLSFLEDSEALDELDRHVEASLEAKSTMNQVPQEVAGAADCRLRDCPLQTTTGEIQLLESNYDSSLLVDEEIPRGLDREVGITTKPSNKTLFKQPTVEQLKAQKKPQSEPFHSSDSDPSDRETKNILLETSRFSVYTKTVRACYDDCDSSDPGTDVKKSQRVATKRKRTHQKKAISHNGTNEKKLKELPRSRPKQQRQAERGHTLQSNIHSGPKTDPSSRGPLVGTTEEGDASSEDSFGFFNEDEINKIEERVRSEQMKRSSLVNGDTFHVSSFSKAETKQIEANFADQIVNQGSQSKAFDIAISQPQDDIIDRTVHRDESNFNHAFGFQEVPYIPEYFPSQTSQTSDDVGSSENTILCSLERHLYHDQSSFDSIETDERISEIDPKLYAPTLPKKIHPPIVHRFSLVNRPLASRRRVPVEQVFPQPVGLLWRTNFSAFNQMQSELANVVAYSDDNIVVSAPTGAGKTALFEMAMARFFTLNLQRQIRKLDERHHVDKSQKIVYVSPSKALCDERYVDWTTRLGSMNLGIQVALITGDGDPSASYKDLANANVVLTTPEKWDSLTRRWTENFFLFASVKLFLVDEVHLVADDSRGWCLETIICRMKTIQIAAQRISVTQIELQHSSYNNTTPEAINASMRTVAVSATLPNLEDIATFVEANEAHSFDESYRPVPLTVHVISQGYVGDSSGNQFRFWSGLDRNIPDLIHRFSQKKPSLVFCHSKADTEKLTELLAVERGIGCRSDMNSHLAGQTKDTRLQRALFYGLAYHHAGLEAEDRHLVEKCFAEGKIRVLCATSTLAMGVNLPAHLVIIKGTKAWRGGGRGYCDLDQATLLQMIGRAGRPGFDSSGTAIIMTDNRSKDKFERLASQGLDPAVSKLCTKMDEIVNAEVSQNVISGTESAFNWITTTLFCAQLLRQPTLFGQADNSAENSDEYLWRICIDSLQRLEAIGALSSAGGKRVLALPASHVMSHNLVDYRAMEQFVGMPKDASQCAVLLSLSQIKGMHRPVRRSEKKTLKLMHGQLKYKLEGPLSKVTIQQPFEKAFVLLQASMMRLPIEDHTLRQEMNMIVEFSSRMLTALEEFSVRSSRNGIVALQSIRLRRALSTNDWVPHEGVLHQLAGVDSATAMNLKMAGICSFDDVLKHSSEQIEKAAGRASHFGNRLKNTVQEVMRGMLTMNVYFEDNIPGAALKTAVCVIGRLAKTTNHGEVKSSSKELSYTLIAYCDRSGKCILYRRNVSSPMTCRARTSVDSQKVIFHLIAPAAGLDGKFRNRNIYRRR</sequence>
<evidence type="ECO:0000256" key="4">
    <source>
        <dbReference type="SAM" id="MobiDB-lite"/>
    </source>
</evidence>
<feature type="compositionally biased region" description="Basic and acidic residues" evidence="4">
    <location>
        <begin position="241"/>
        <end position="251"/>
    </location>
</feature>
<comment type="similarity">
    <text evidence="1">Belongs to the helicase family. SKI2 subfamily.</text>
</comment>
<dbReference type="EC" id="3.6.4.12" evidence="7"/>
<dbReference type="GO" id="GO:0016887">
    <property type="term" value="F:ATP hydrolysis activity"/>
    <property type="evidence" value="ECO:0007669"/>
    <property type="project" value="RHEA"/>
</dbReference>
<dbReference type="Gene3D" id="1.10.10.10">
    <property type="entry name" value="Winged helix-like DNA-binding domain superfamily/Winged helix DNA-binding domain"/>
    <property type="match status" value="1"/>
</dbReference>
<dbReference type="Gene3D" id="3.40.50.300">
    <property type="entry name" value="P-loop containing nucleotide triphosphate hydrolases"/>
    <property type="match status" value="2"/>
</dbReference>
<dbReference type="PROSITE" id="PS51194">
    <property type="entry name" value="HELICASE_CTER"/>
    <property type="match status" value="1"/>
</dbReference>
<reference evidence="7 8" key="1">
    <citation type="journal article" date="2015" name="Plant Cell">
        <title>Oil accumulation by the oleaginous diatom Fistulifera solaris as revealed by the genome and transcriptome.</title>
        <authorList>
            <person name="Tanaka T."/>
            <person name="Maeda Y."/>
            <person name="Veluchamy A."/>
            <person name="Tanaka M."/>
            <person name="Abida H."/>
            <person name="Marechal E."/>
            <person name="Bowler C."/>
            <person name="Muto M."/>
            <person name="Sunaga Y."/>
            <person name="Tanaka M."/>
            <person name="Yoshino T."/>
            <person name="Taniguchi T."/>
            <person name="Fukuda Y."/>
            <person name="Nemoto M."/>
            <person name="Matsumoto M."/>
            <person name="Wong P.S."/>
            <person name="Aburatani S."/>
            <person name="Fujibuchi W."/>
        </authorList>
    </citation>
    <scope>NUCLEOTIDE SEQUENCE [LARGE SCALE GENOMIC DNA]</scope>
    <source>
        <strain evidence="7 8">JPCC DA0580</strain>
    </source>
</reference>
<protein>
    <submittedName>
        <fullName evidence="7">ATP-dependent DNA helicase HFM1/MER3</fullName>
        <ecNumber evidence="7">3.6.4.12</ecNumber>
    </submittedName>
</protein>
<keyword evidence="8" id="KW-1185">Reference proteome</keyword>
<dbReference type="InterPro" id="IPR011545">
    <property type="entry name" value="DEAD/DEAH_box_helicase_dom"/>
</dbReference>
<evidence type="ECO:0000256" key="2">
    <source>
        <dbReference type="ARBA" id="ARBA00022741"/>
    </source>
</evidence>
<feature type="region of interest" description="Disordered" evidence="4">
    <location>
        <begin position="1"/>
        <end position="77"/>
    </location>
</feature>
<evidence type="ECO:0000313" key="7">
    <source>
        <dbReference type="EMBL" id="GAX27286.1"/>
    </source>
</evidence>
<accession>A0A1Z5KLX6</accession>
<dbReference type="Gene3D" id="1.10.3380.10">
    <property type="entry name" value="Sec63 N-terminal domain-like domain"/>
    <property type="match status" value="1"/>
</dbReference>
<evidence type="ECO:0000256" key="1">
    <source>
        <dbReference type="ARBA" id="ARBA00010140"/>
    </source>
</evidence>
<keyword evidence="7" id="KW-0347">Helicase</keyword>
<dbReference type="SMART" id="SM00490">
    <property type="entry name" value="HELICc"/>
    <property type="match status" value="1"/>
</dbReference>
<proteinExistence type="inferred from homology"/>
<dbReference type="Pfam" id="PF00271">
    <property type="entry name" value="Helicase_C"/>
    <property type="match status" value="1"/>
</dbReference>
<evidence type="ECO:0000259" key="6">
    <source>
        <dbReference type="PROSITE" id="PS51194"/>
    </source>
</evidence>
<evidence type="ECO:0000313" key="8">
    <source>
        <dbReference type="Proteomes" id="UP000198406"/>
    </source>
</evidence>
<evidence type="ECO:0000256" key="3">
    <source>
        <dbReference type="ARBA" id="ARBA00022840"/>
    </source>
</evidence>
<dbReference type="InParanoid" id="A0A1Z5KLX6"/>
<dbReference type="PROSITE" id="PS51192">
    <property type="entry name" value="HELICASE_ATP_BIND_1"/>
    <property type="match status" value="1"/>
</dbReference>
<dbReference type="SMART" id="SM00487">
    <property type="entry name" value="DEXDc"/>
    <property type="match status" value="1"/>
</dbReference>
<dbReference type="GO" id="GO:0043138">
    <property type="term" value="F:3'-5' DNA helicase activity"/>
    <property type="evidence" value="ECO:0007669"/>
    <property type="project" value="UniProtKB-EC"/>
</dbReference>
<dbReference type="InterPro" id="IPR014001">
    <property type="entry name" value="Helicase_ATP-bd"/>
</dbReference>
<feature type="domain" description="Helicase ATP-binding" evidence="5">
    <location>
        <begin position="577"/>
        <end position="795"/>
    </location>
</feature>
<dbReference type="InterPro" id="IPR052247">
    <property type="entry name" value="Meiotic_Crossover_Helicase"/>
</dbReference>
<dbReference type="CDD" id="cd18795">
    <property type="entry name" value="SF2_C_Ski2"/>
    <property type="match status" value="1"/>
</dbReference>
<dbReference type="InterPro" id="IPR036388">
    <property type="entry name" value="WH-like_DNA-bd_sf"/>
</dbReference>
<name>A0A1Z5KLX6_FISSO</name>
<dbReference type="SUPFAM" id="SSF52540">
    <property type="entry name" value="P-loop containing nucleoside triphosphate hydrolases"/>
    <property type="match status" value="2"/>
</dbReference>
<dbReference type="OrthoDB" id="47123at2759"/>
<dbReference type="GO" id="GO:0003676">
    <property type="term" value="F:nucleic acid binding"/>
    <property type="evidence" value="ECO:0007669"/>
    <property type="project" value="InterPro"/>
</dbReference>
<feature type="region of interest" description="Disordered" evidence="4">
    <location>
        <begin position="230"/>
        <end position="251"/>
    </location>
</feature>
<feature type="compositionally biased region" description="Basic residues" evidence="4">
    <location>
        <begin position="288"/>
        <end position="304"/>
    </location>
</feature>
<comment type="caution">
    <text evidence="7">The sequence shown here is derived from an EMBL/GenBank/DDBJ whole genome shotgun (WGS) entry which is preliminary data.</text>
</comment>
<dbReference type="GO" id="GO:0005524">
    <property type="term" value="F:ATP binding"/>
    <property type="evidence" value="ECO:0007669"/>
    <property type="project" value="UniProtKB-KW"/>
</dbReference>
<dbReference type="EMBL" id="BDSP01000255">
    <property type="protein sequence ID" value="GAX27286.1"/>
    <property type="molecule type" value="Genomic_DNA"/>
</dbReference>
<evidence type="ECO:0000259" key="5">
    <source>
        <dbReference type="PROSITE" id="PS51192"/>
    </source>
</evidence>
<gene>
    <name evidence="7" type="ORF">FisN_23Lh147</name>
</gene>
<dbReference type="InterPro" id="IPR004179">
    <property type="entry name" value="Sec63-dom"/>
</dbReference>
<dbReference type="SMART" id="SM00973">
    <property type="entry name" value="Sec63"/>
    <property type="match status" value="1"/>
</dbReference>
<dbReference type="Pfam" id="PF00270">
    <property type="entry name" value="DEAD"/>
    <property type="match status" value="1"/>
</dbReference>
<keyword evidence="2" id="KW-0547">Nucleotide-binding</keyword>
<feature type="compositionally biased region" description="Polar residues" evidence="4">
    <location>
        <begin position="36"/>
        <end position="46"/>
    </location>
</feature>
<feature type="domain" description="Helicase C-terminal" evidence="6">
    <location>
        <begin position="831"/>
        <end position="1015"/>
    </location>
</feature>
<dbReference type="InterPro" id="IPR001650">
    <property type="entry name" value="Helicase_C-like"/>
</dbReference>
<dbReference type="PANTHER" id="PTHR47835:SF3">
    <property type="entry name" value="HELICASE FOR MEIOSIS 1"/>
    <property type="match status" value="1"/>
</dbReference>
<dbReference type="SUPFAM" id="SSF158702">
    <property type="entry name" value="Sec63 N-terminal domain-like"/>
    <property type="match status" value="1"/>
</dbReference>
<dbReference type="Proteomes" id="UP000198406">
    <property type="component" value="Unassembled WGS sequence"/>
</dbReference>
<keyword evidence="3" id="KW-0067">ATP-binding</keyword>
<feature type="compositionally biased region" description="Basic and acidic residues" evidence="4">
    <location>
        <begin position="309"/>
        <end position="319"/>
    </location>
</feature>